<evidence type="ECO:0000259" key="1">
    <source>
        <dbReference type="Pfam" id="PF12705"/>
    </source>
</evidence>
<dbReference type="InterPro" id="IPR011604">
    <property type="entry name" value="PDDEXK-like_dom_sf"/>
</dbReference>
<dbReference type="Gene3D" id="3.90.320.10">
    <property type="match status" value="1"/>
</dbReference>
<dbReference type="Proteomes" id="UP001173801">
    <property type="component" value="Unassembled WGS sequence"/>
</dbReference>
<comment type="caution">
    <text evidence="2">The sequence shown here is derived from an EMBL/GenBank/DDBJ whole genome shotgun (WGS) entry which is preliminary data.</text>
</comment>
<dbReference type="Pfam" id="PF12705">
    <property type="entry name" value="PDDEXK_1"/>
    <property type="match status" value="1"/>
</dbReference>
<gene>
    <name evidence="2" type="ORF">NYG85_05610</name>
</gene>
<accession>A0ABT7HQ51</accession>
<name>A0ABT7HQ51_9BACT</name>
<evidence type="ECO:0000313" key="2">
    <source>
        <dbReference type="EMBL" id="MDL0088847.1"/>
    </source>
</evidence>
<reference evidence="2" key="1">
    <citation type="submission" date="2022-08" db="EMBL/GenBank/DDBJ databases">
        <authorList>
            <person name="Wang H."/>
        </authorList>
    </citation>
    <scope>NUCLEOTIDE SEQUENCE</scope>
    <source>
        <strain evidence="2">PS10</strain>
    </source>
</reference>
<evidence type="ECO:0000313" key="3">
    <source>
        <dbReference type="Proteomes" id="UP001173801"/>
    </source>
</evidence>
<dbReference type="SUPFAM" id="SSF52540">
    <property type="entry name" value="P-loop containing nucleoside triphosphate hydrolases"/>
    <property type="match status" value="1"/>
</dbReference>
<dbReference type="EMBL" id="JANURM010000004">
    <property type="protein sequence ID" value="MDL0088847.1"/>
    <property type="molecule type" value="Genomic_DNA"/>
</dbReference>
<dbReference type="SUPFAM" id="SSF52980">
    <property type="entry name" value="Restriction endonuclease-like"/>
    <property type="match status" value="1"/>
</dbReference>
<dbReference type="InterPro" id="IPR011335">
    <property type="entry name" value="Restrct_endonuc-II-like"/>
</dbReference>
<dbReference type="InterPro" id="IPR038726">
    <property type="entry name" value="PDDEXK_AddAB-type"/>
</dbReference>
<feature type="domain" description="PD-(D/E)XK endonuclease-like" evidence="1">
    <location>
        <begin position="560"/>
        <end position="768"/>
    </location>
</feature>
<proteinExistence type="predicted"/>
<reference evidence="2" key="2">
    <citation type="journal article" date="2023" name="Microorganisms">
        <title>Isolation and Genomic Characteristics of Cat-Borne Campylobacter felis sp. nov. and Sheep-Borne Campylobacter ovis sp. nov.</title>
        <authorList>
            <person name="Wang H."/>
            <person name="Li Y."/>
            <person name="Gu Y."/>
            <person name="Zhou G."/>
            <person name="Chen X."/>
            <person name="Zhang X."/>
            <person name="Shao Z."/>
            <person name="Zhang J."/>
            <person name="Zhang M."/>
        </authorList>
    </citation>
    <scope>NUCLEOTIDE SEQUENCE</scope>
    <source>
        <strain evidence="2">PS10</strain>
    </source>
</reference>
<dbReference type="RefSeq" id="WP_284937503.1">
    <property type="nucleotide sequence ID" value="NZ_JANURM010000004.1"/>
</dbReference>
<organism evidence="2 3">
    <name type="scientific">Campylobacter gastrosuis</name>
    <dbReference type="NCBI Taxonomy" id="2974576"/>
    <lineage>
        <taxon>Bacteria</taxon>
        <taxon>Pseudomonadati</taxon>
        <taxon>Campylobacterota</taxon>
        <taxon>Epsilonproteobacteria</taxon>
        <taxon>Campylobacterales</taxon>
        <taxon>Campylobacteraceae</taxon>
        <taxon>Campylobacter</taxon>
    </lineage>
</organism>
<sequence length="776" mass="90807">MSYLVENKLFVFTTQRRIREFLGSFSNTLLPKTMSVGEFFSRCVVVKDMLTPSDAQLLIFMQEACKRVKQTQTKLSIPSEFFAFLKNNDYLFSFFKELATQKKSISELKFSDIYANYEEHLEILELLLETYKEILSQNGYFDEITKCENYEINENFIKNYDEIEIEIFGVLSEFEWEILSKISLITHLKISFATSKLNKKLTDKIATLTDKEKLLDYHKYRLDFSDFSLENLGQIPQNRLVLTRAFSLASLQAAYVFEKISTFIKEGIDPKKIAVILPDESFAKILRLHDEGKMLSFAMGKPLNDTLFFRAFKTILTCLKEDLQIDFLGDDKQNLQKEQSFFKLINFKEELFNRFKFLYDSTADFDEFCAVLNELCASFKHSQVEMILNEELFFMRQILSKKELKFSEACEILLMRLDERSIDDVGGGLVRVLGLLESRGLSFDGVIIVDFNDDLVPKRVVNEMFLSSNVRAKAGLISYLERENLQRSYYENLINNAKKVAISYVLNEGKIPSRFLTQFKQIPDTSYTDDEYLAIFSGKNRAKFTPETDFLPHDFFKEALSFSRLKTFLSCPRKYYYRYVLGLNEPPLFGKKSNATYGNAIHNALFNYYQTHKIFKLDDFLPFLSELNPLEFEIARQKFRRFEQNENAHISLGWQPFEFEVAKEAVVDDVKIKGVIDRIDRRNDEFFVIDYKTGTSNDPLQLEFYKYLANASEAKFYDLKKDMNFFEDKPAKKGLLEIFSEIKQYFKSPSYEQKFSACPFCPFFAICRGEIRGDDR</sequence>
<protein>
    <submittedName>
        <fullName evidence="2">PD-(D/E)XK nuclease family protein</fullName>
    </submittedName>
</protein>
<keyword evidence="3" id="KW-1185">Reference proteome</keyword>
<dbReference type="InterPro" id="IPR027417">
    <property type="entry name" value="P-loop_NTPase"/>
</dbReference>